<evidence type="ECO:0000256" key="4">
    <source>
        <dbReference type="SAM" id="Coils"/>
    </source>
</evidence>
<dbReference type="AlphaFoldDB" id="A0A242A898"/>
<comment type="subunit">
    <text evidence="2">Heterodimer of SbcC and SbcD.</text>
</comment>
<evidence type="ECO:0000256" key="3">
    <source>
        <dbReference type="ARBA" id="ARBA00013368"/>
    </source>
</evidence>
<dbReference type="OrthoDB" id="1698838at2"/>
<evidence type="ECO:0000256" key="2">
    <source>
        <dbReference type="ARBA" id="ARBA00011322"/>
    </source>
</evidence>
<dbReference type="EMBL" id="NGKU01000001">
    <property type="protein sequence ID" value="OTN77110.1"/>
    <property type="molecule type" value="Genomic_DNA"/>
</dbReference>
<evidence type="ECO:0000313" key="6">
    <source>
        <dbReference type="EMBL" id="OTN77110.1"/>
    </source>
</evidence>
<dbReference type="RefSeq" id="WP_086275173.1">
    <property type="nucleotide sequence ID" value="NZ_NGKU01000001.1"/>
</dbReference>
<name>A0A242A898_9ENTE</name>
<dbReference type="PANTHER" id="PTHR32114:SF2">
    <property type="entry name" value="ABC TRANSPORTER ABCH.3"/>
    <property type="match status" value="1"/>
</dbReference>
<reference evidence="6 7" key="1">
    <citation type="submission" date="2017-05" db="EMBL/GenBank/DDBJ databases">
        <title>The Genome Sequence of Enterococcus sp. 8G7_MSG3316.</title>
        <authorList>
            <consortium name="The Broad Institute Genomics Platform"/>
            <consortium name="The Broad Institute Genomic Center for Infectious Diseases"/>
            <person name="Earl A."/>
            <person name="Manson A."/>
            <person name="Schwartman J."/>
            <person name="Gilmore M."/>
            <person name="Abouelleil A."/>
            <person name="Cao P."/>
            <person name="Chapman S."/>
            <person name="Cusick C."/>
            <person name="Shea T."/>
            <person name="Young S."/>
            <person name="Neafsey D."/>
            <person name="Nusbaum C."/>
            <person name="Birren B."/>
        </authorList>
    </citation>
    <scope>NUCLEOTIDE SEQUENCE [LARGE SCALE GENOMIC DNA]</scope>
    <source>
        <strain evidence="6 7">8G7_MSG3316</strain>
    </source>
</reference>
<evidence type="ECO:0000259" key="5">
    <source>
        <dbReference type="Pfam" id="PF13476"/>
    </source>
</evidence>
<comment type="caution">
    <text evidence="6">The sequence shown here is derived from an EMBL/GenBank/DDBJ whole genome shotgun (WGS) entry which is preliminary data.</text>
</comment>
<feature type="coiled-coil region" evidence="4">
    <location>
        <begin position="409"/>
        <end position="436"/>
    </location>
</feature>
<feature type="domain" description="Rad50/SbcC-type AAA" evidence="5">
    <location>
        <begin position="8"/>
        <end position="231"/>
    </location>
</feature>
<dbReference type="GO" id="GO:0006302">
    <property type="term" value="P:double-strand break repair"/>
    <property type="evidence" value="ECO:0007669"/>
    <property type="project" value="InterPro"/>
</dbReference>
<dbReference type="Gene3D" id="3.40.50.300">
    <property type="entry name" value="P-loop containing nucleotide triphosphate hydrolases"/>
    <property type="match status" value="1"/>
</dbReference>
<dbReference type="Proteomes" id="UP000195043">
    <property type="component" value="Unassembled WGS sequence"/>
</dbReference>
<dbReference type="GO" id="GO:0016887">
    <property type="term" value="F:ATP hydrolysis activity"/>
    <property type="evidence" value="ECO:0007669"/>
    <property type="project" value="InterPro"/>
</dbReference>
<keyword evidence="7" id="KW-1185">Reference proteome</keyword>
<keyword evidence="4" id="KW-0175">Coiled coil</keyword>
<organism evidence="6 7">
    <name type="scientific">Candidatus Enterococcus testudinis</name>
    <dbReference type="NCBI Taxonomy" id="1834191"/>
    <lineage>
        <taxon>Bacteria</taxon>
        <taxon>Bacillati</taxon>
        <taxon>Bacillota</taxon>
        <taxon>Bacilli</taxon>
        <taxon>Lactobacillales</taxon>
        <taxon>Enterococcaceae</taxon>
        <taxon>Enterococcus</taxon>
    </lineage>
</organism>
<gene>
    <name evidence="6" type="ORF">A5886_002190</name>
</gene>
<proteinExistence type="inferred from homology"/>
<evidence type="ECO:0000313" key="7">
    <source>
        <dbReference type="Proteomes" id="UP000195043"/>
    </source>
</evidence>
<dbReference type="STRING" id="1834191.A5886_002190"/>
<feature type="coiled-coil region" evidence="4">
    <location>
        <begin position="304"/>
        <end position="331"/>
    </location>
</feature>
<dbReference type="PANTHER" id="PTHR32114">
    <property type="entry name" value="ABC TRANSPORTER ABCH.3"/>
    <property type="match status" value="1"/>
</dbReference>
<protein>
    <recommendedName>
        <fullName evidence="3">Nuclease SbcCD subunit C</fullName>
    </recommendedName>
</protein>
<sequence>MKKITLNSLSLKHFKGLDSFEFEPLGKNAMVSGQNGSGKTTLADALLWLLFGKDTRGAKLNPKPLDGNNKEKLGLEPTVEAEIVIDGTTAILKRVQEEKWNTPRGQLEKVRGSDTTKYMIDGVPTMEKEWKAYFEKISAENILQMLFDSTFFMKMNWKDRREILVNMTGLTDEEIIAKDPGLKGIEKIIKDHSIDDYRKILASQKKELKRQIDGLPARIQEVTDMFAKAKSDIGDLSPEEIQEQVFEYEADVSNLQNKLNSFAAGSASLDFQQELSSLKVKLAEAQSAYLSSTNMETRSLQDDLNKQQRIVNEIRSLRDEEENKKDKVIKQFYELENFLTEHRNKYRTLKETAFDEHQKVCPTCSQELPADQIEEMISRFNQQKATDMENNIAEGKAAKEKLLSFKATIADHEKESVRLEKSLSAAEDTLNKINAELIFIEGSTKKFEDTAQFKKIQDEINITQQKILNATSDTAAEEQELKEQIRQKRVLIAEAQAKFQRLASLSDYEDRIDELKQEDSKLKAQNQDVERYLFLLDDFTRNKVKCLEESINSKFELVKFKLFNILKNGGLEEVCEATYNGIEYGTSLNTGARINCDLDIINTLSKEFGLSVPVFVDNTESVNDLHPINSQMIELRVTKNKNLKVEVSE</sequence>
<dbReference type="SUPFAM" id="SSF52540">
    <property type="entry name" value="P-loop containing nucleoside triphosphate hydrolases"/>
    <property type="match status" value="1"/>
</dbReference>
<dbReference type="Gene3D" id="1.10.287.1490">
    <property type="match status" value="1"/>
</dbReference>
<dbReference type="InterPro" id="IPR027417">
    <property type="entry name" value="P-loop_NTPase"/>
</dbReference>
<evidence type="ECO:0000256" key="1">
    <source>
        <dbReference type="ARBA" id="ARBA00006930"/>
    </source>
</evidence>
<dbReference type="InterPro" id="IPR038729">
    <property type="entry name" value="Rad50/SbcC_AAA"/>
</dbReference>
<accession>A0A242A898</accession>
<dbReference type="SUPFAM" id="SSF75712">
    <property type="entry name" value="Rad50 coiled-coil Zn hook"/>
    <property type="match status" value="1"/>
</dbReference>
<comment type="similarity">
    <text evidence="1">Belongs to the SMC family. SbcC subfamily.</text>
</comment>
<dbReference type="Pfam" id="PF13476">
    <property type="entry name" value="AAA_23"/>
    <property type="match status" value="1"/>
</dbReference>
<feature type="coiled-coil region" evidence="4">
    <location>
        <begin position="468"/>
        <end position="532"/>
    </location>
</feature>